<dbReference type="EMBL" id="JAVDRL010000013">
    <property type="protein sequence ID" value="MDR6533522.1"/>
    <property type="molecule type" value="Genomic_DNA"/>
</dbReference>
<keyword evidence="2" id="KW-0328">Glycosyltransferase</keyword>
<accession>A0ABU1N516</accession>
<keyword evidence="3" id="KW-1185">Reference proteome</keyword>
<organism evidence="2 3">
    <name type="scientific">Caulobacter rhizosphaerae</name>
    <dbReference type="NCBI Taxonomy" id="2010972"/>
    <lineage>
        <taxon>Bacteria</taxon>
        <taxon>Pseudomonadati</taxon>
        <taxon>Pseudomonadota</taxon>
        <taxon>Alphaproteobacteria</taxon>
        <taxon>Caulobacterales</taxon>
        <taxon>Caulobacteraceae</taxon>
        <taxon>Caulobacter</taxon>
    </lineage>
</organism>
<dbReference type="Pfam" id="PF00128">
    <property type="entry name" value="Alpha-amylase"/>
    <property type="match status" value="1"/>
</dbReference>
<dbReference type="PANTHER" id="PTHR10357">
    <property type="entry name" value="ALPHA-AMYLASE FAMILY MEMBER"/>
    <property type="match status" value="1"/>
</dbReference>
<reference evidence="2 3" key="1">
    <citation type="submission" date="2023-07" db="EMBL/GenBank/DDBJ databases">
        <title>Sorghum-associated microbial communities from plants grown in Nebraska, USA.</title>
        <authorList>
            <person name="Schachtman D."/>
        </authorList>
    </citation>
    <scope>NUCLEOTIDE SEQUENCE [LARGE SCALE GENOMIC DNA]</scope>
    <source>
        <strain evidence="2 3">DS2154</strain>
    </source>
</reference>
<comment type="caution">
    <text evidence="2">The sequence shown here is derived from an EMBL/GenBank/DDBJ whole genome shotgun (WGS) entry which is preliminary data.</text>
</comment>
<name>A0ABU1N516_9CAUL</name>
<dbReference type="InterPro" id="IPR006047">
    <property type="entry name" value="GH13_cat_dom"/>
</dbReference>
<dbReference type="Proteomes" id="UP001262754">
    <property type="component" value="Unassembled WGS sequence"/>
</dbReference>
<dbReference type="SUPFAM" id="SSF51011">
    <property type="entry name" value="Glycosyl hydrolase domain"/>
    <property type="match status" value="1"/>
</dbReference>
<gene>
    <name evidence="2" type="ORF">J2800_004288</name>
</gene>
<dbReference type="Gene3D" id="3.20.20.80">
    <property type="entry name" value="Glycosidases"/>
    <property type="match status" value="1"/>
</dbReference>
<dbReference type="RefSeq" id="WP_310034417.1">
    <property type="nucleotide sequence ID" value="NZ_JAVDRL010000013.1"/>
</dbReference>
<dbReference type="PANTHER" id="PTHR10357:SF213">
    <property type="entry name" value="ALPHA AMYLASE CATALYTIC REGION"/>
    <property type="match status" value="1"/>
</dbReference>
<dbReference type="Gene3D" id="3.90.400.10">
    <property type="entry name" value="Oligo-1,6-glucosidase, Domain 2"/>
    <property type="match status" value="1"/>
</dbReference>
<dbReference type="GO" id="GO:0047669">
    <property type="term" value="F:amylosucrase activity"/>
    <property type="evidence" value="ECO:0007669"/>
    <property type="project" value="UniProtKB-EC"/>
</dbReference>
<evidence type="ECO:0000259" key="1">
    <source>
        <dbReference type="SMART" id="SM00642"/>
    </source>
</evidence>
<sequence>MTPTSPSGLPAAHPHEKDVERRFLAHWPRLEARLAEVYGGDPRWAGFIGALKDRVWAAAIARPAALRDLDSRREGSRDWLSAAGQTAYTFYVDRFAGDLPGVRKRLDYLDDLGVRWLHPLPLLRPRDGDSDGGFAVADYRQVDPRLGDMDDLEALACDLRARNMGLIVDVVCNHTAREHAWAKAARAGDQAFQDYYITLSAEEAAERERHLIDVFPDTAPGSFTFDPDMGGHVWTTFYPFQWDLNYANPQVFSEMLEVLVFLASKGVQGFRLDSAPYLWKAAGTTSRNRPQAYAIVEAWREALAIVAPSVVLVAEAIESLDDVVPFFGRDGRGCDLAYNNAVMTALWGALADADAGVFNRCLAASAGKPRRAAWLNYVRCHDDVIWNALAAYAPPEDLARWSAFYGEGGGFSHGRAFQTAPGGVPSTNGMAAALAGLQPGQGPGSPGAHRLALLYGIVHALDGWPLIYMGDEIGLPNDEDYEADPLRAGDGRWLHRPAMDWTAAERRTQDGTLEAELFGCLRRLGVQARMLAAHGVAGPALPVALESPAILAFERTEGAQSLLCLANLAEAPLATRLPLAYSATTRDLLTGRDRQGGSIDLGPHELVWLVTT</sequence>
<evidence type="ECO:0000313" key="2">
    <source>
        <dbReference type="EMBL" id="MDR6533522.1"/>
    </source>
</evidence>
<dbReference type="SUPFAM" id="SSF51445">
    <property type="entry name" value="(Trans)glycosidases"/>
    <property type="match status" value="1"/>
</dbReference>
<keyword evidence="2" id="KW-0808">Transferase</keyword>
<dbReference type="InterPro" id="IPR013780">
    <property type="entry name" value="Glyco_hydro_b"/>
</dbReference>
<evidence type="ECO:0000313" key="3">
    <source>
        <dbReference type="Proteomes" id="UP001262754"/>
    </source>
</evidence>
<dbReference type="Gene3D" id="1.10.1740.10">
    <property type="match status" value="1"/>
</dbReference>
<dbReference type="Gene3D" id="2.60.40.1180">
    <property type="entry name" value="Golgi alpha-mannosidase II"/>
    <property type="match status" value="1"/>
</dbReference>
<protein>
    <submittedName>
        <fullName evidence="2">Amylosucrase</fullName>
        <ecNumber evidence="2">2.4.1.4</ecNumber>
    </submittedName>
</protein>
<dbReference type="EC" id="2.4.1.4" evidence="2"/>
<dbReference type="SMART" id="SM00642">
    <property type="entry name" value="Aamy"/>
    <property type="match status" value="1"/>
</dbReference>
<dbReference type="InterPro" id="IPR045857">
    <property type="entry name" value="O16G_dom_2"/>
</dbReference>
<dbReference type="InterPro" id="IPR017853">
    <property type="entry name" value="GH"/>
</dbReference>
<feature type="domain" description="Glycosyl hydrolase family 13 catalytic" evidence="1">
    <location>
        <begin position="89"/>
        <end position="487"/>
    </location>
</feature>
<proteinExistence type="predicted"/>